<keyword evidence="10" id="KW-1185">Reference proteome</keyword>
<sequence>MISAASVLAALAVAFLLQLQDASANLCKPAALKEQGTTCFAQGAEHGSVILQATAATGLLQKQQGQLQQQRNHQQHQQQGGGPGIKLDLLEAQLGKEKAWINEAAVRVTKVSEELNKTFQMSHMYTQESNIAIMVDLPTKSWQLLFGGLLLLFVAAAGCWLVTRFCGGGELLTHLPTIVFSSQGVFLWCVSYEGYVPLLPYYEREFHFGVEGMGILSACLQVGWFVGLPLHPWLLKGIGIRNVILFSLTSYVAASLVFAVSNTLAGLVVARVFEGIGISLLMPTVDAYITRKIPESIRGRAFGVRSCIGILGKSFGLMASFVLYPVGQTFAVMMGITFVGCLVLVANLTMLPRDWLDKDKEDGTLQTSDNNNNNNNVLKRFREVLAGGNIKALLMLNFMNYINVGIISLVVPLYLARGLDFSMPTVSEMWFVVGLLQIPASWIGGVIGDTFNPRTVVLSVNILQGLTLIFLARPGVDQVSLFGEPHSLFVVVFVLWMGICRAGIPVFSKLATMVEARNGKAYDELWVCINFSCALGLVIGGLVAGFFYEGMGFHLITFLSALVPIIATFSIGYLTHGTMELE</sequence>
<evidence type="ECO:0000256" key="4">
    <source>
        <dbReference type="ARBA" id="ARBA00022989"/>
    </source>
</evidence>
<dbReference type="GO" id="GO:0005886">
    <property type="term" value="C:plasma membrane"/>
    <property type="evidence" value="ECO:0007669"/>
    <property type="project" value="UniProtKB-SubCell"/>
</dbReference>
<reference evidence="9" key="1">
    <citation type="submission" date="2021-02" db="EMBL/GenBank/DDBJ databases">
        <authorList>
            <person name="Dougan E. K."/>
            <person name="Rhodes N."/>
            <person name="Thang M."/>
            <person name="Chan C."/>
        </authorList>
    </citation>
    <scope>NUCLEOTIDE SEQUENCE</scope>
</reference>
<dbReference type="InterPro" id="IPR011701">
    <property type="entry name" value="MFS"/>
</dbReference>
<feature type="transmembrane region" description="Helical" evidence="6">
    <location>
        <begin position="142"/>
        <end position="163"/>
    </location>
</feature>
<dbReference type="EMBL" id="CAJNNV010025993">
    <property type="protein sequence ID" value="CAE8616889.1"/>
    <property type="molecule type" value="Genomic_DNA"/>
</dbReference>
<feature type="domain" description="Major facilitator superfamily (MFS) profile" evidence="8">
    <location>
        <begin position="177"/>
        <end position="579"/>
    </location>
</feature>
<comment type="subcellular location">
    <subcellularLocation>
        <location evidence="1">Cell membrane</location>
        <topology evidence="1">Multi-pass membrane protein</topology>
    </subcellularLocation>
</comment>
<dbReference type="InterPro" id="IPR036259">
    <property type="entry name" value="MFS_trans_sf"/>
</dbReference>
<keyword evidence="5 6" id="KW-0472">Membrane</keyword>
<gene>
    <name evidence="9" type="ORF">PGLA1383_LOCUS34557</name>
</gene>
<name>A0A813FTM8_POLGL</name>
<comment type="caution">
    <text evidence="9">The sequence shown here is derived from an EMBL/GenBank/DDBJ whole genome shotgun (WGS) entry which is preliminary data.</text>
</comment>
<dbReference type="SUPFAM" id="SSF103473">
    <property type="entry name" value="MFS general substrate transporter"/>
    <property type="match status" value="1"/>
</dbReference>
<evidence type="ECO:0000313" key="10">
    <source>
        <dbReference type="Proteomes" id="UP000654075"/>
    </source>
</evidence>
<feature type="transmembrane region" description="Helical" evidence="6">
    <location>
        <begin position="429"/>
        <end position="448"/>
    </location>
</feature>
<keyword evidence="2" id="KW-1003">Cell membrane</keyword>
<feature type="transmembrane region" description="Helical" evidence="6">
    <location>
        <begin position="398"/>
        <end position="417"/>
    </location>
</feature>
<dbReference type="GO" id="GO:0022857">
    <property type="term" value="F:transmembrane transporter activity"/>
    <property type="evidence" value="ECO:0007669"/>
    <property type="project" value="InterPro"/>
</dbReference>
<evidence type="ECO:0000256" key="5">
    <source>
        <dbReference type="ARBA" id="ARBA00023136"/>
    </source>
</evidence>
<evidence type="ECO:0000259" key="8">
    <source>
        <dbReference type="PROSITE" id="PS50850"/>
    </source>
</evidence>
<feature type="transmembrane region" description="Helical" evidence="6">
    <location>
        <begin position="330"/>
        <end position="351"/>
    </location>
</feature>
<proteinExistence type="predicted"/>
<feature type="signal peptide" evidence="7">
    <location>
        <begin position="1"/>
        <end position="24"/>
    </location>
</feature>
<feature type="chain" id="PRO_5032695442" description="Major facilitator superfamily (MFS) profile domain-containing protein" evidence="7">
    <location>
        <begin position="25"/>
        <end position="582"/>
    </location>
</feature>
<keyword evidence="3 6" id="KW-0812">Transmembrane</keyword>
<dbReference type="PANTHER" id="PTHR43124">
    <property type="entry name" value="PURINE EFFLUX PUMP PBUE"/>
    <property type="match status" value="1"/>
</dbReference>
<protein>
    <recommendedName>
        <fullName evidence="8">Major facilitator superfamily (MFS) profile domain-containing protein</fullName>
    </recommendedName>
</protein>
<dbReference type="Pfam" id="PF07690">
    <property type="entry name" value="MFS_1"/>
    <property type="match status" value="1"/>
</dbReference>
<dbReference type="PROSITE" id="PS50850">
    <property type="entry name" value="MFS"/>
    <property type="match status" value="1"/>
</dbReference>
<feature type="transmembrane region" description="Helical" evidence="6">
    <location>
        <begin position="455"/>
        <end position="473"/>
    </location>
</feature>
<feature type="transmembrane region" description="Helical" evidence="6">
    <location>
        <begin position="553"/>
        <end position="574"/>
    </location>
</feature>
<feature type="transmembrane region" description="Helical" evidence="6">
    <location>
        <begin position="242"/>
        <end position="261"/>
    </location>
</feature>
<feature type="transmembrane region" description="Helical" evidence="6">
    <location>
        <begin position="175"/>
        <end position="195"/>
    </location>
</feature>
<organism evidence="9 10">
    <name type="scientific">Polarella glacialis</name>
    <name type="common">Dinoflagellate</name>
    <dbReference type="NCBI Taxonomy" id="89957"/>
    <lineage>
        <taxon>Eukaryota</taxon>
        <taxon>Sar</taxon>
        <taxon>Alveolata</taxon>
        <taxon>Dinophyceae</taxon>
        <taxon>Suessiales</taxon>
        <taxon>Suessiaceae</taxon>
        <taxon>Polarella</taxon>
    </lineage>
</organism>
<evidence type="ECO:0000256" key="3">
    <source>
        <dbReference type="ARBA" id="ARBA00022692"/>
    </source>
</evidence>
<dbReference type="InterPro" id="IPR020846">
    <property type="entry name" value="MFS_dom"/>
</dbReference>
<evidence type="ECO:0000256" key="1">
    <source>
        <dbReference type="ARBA" id="ARBA00004651"/>
    </source>
</evidence>
<feature type="transmembrane region" description="Helical" evidence="6">
    <location>
        <begin position="302"/>
        <end position="324"/>
    </location>
</feature>
<evidence type="ECO:0000256" key="2">
    <source>
        <dbReference type="ARBA" id="ARBA00022475"/>
    </source>
</evidence>
<feature type="transmembrane region" description="Helical" evidence="6">
    <location>
        <begin position="215"/>
        <end position="235"/>
    </location>
</feature>
<dbReference type="Proteomes" id="UP000654075">
    <property type="component" value="Unassembled WGS sequence"/>
</dbReference>
<dbReference type="Gene3D" id="1.20.1250.20">
    <property type="entry name" value="MFS general substrate transporter like domains"/>
    <property type="match status" value="1"/>
</dbReference>
<evidence type="ECO:0000256" key="7">
    <source>
        <dbReference type="SAM" id="SignalP"/>
    </source>
</evidence>
<feature type="transmembrane region" description="Helical" evidence="6">
    <location>
        <begin position="485"/>
        <end position="504"/>
    </location>
</feature>
<accession>A0A813FTM8</accession>
<keyword evidence="7" id="KW-0732">Signal</keyword>
<dbReference type="AlphaFoldDB" id="A0A813FTM8"/>
<dbReference type="PANTHER" id="PTHR43124:SF3">
    <property type="entry name" value="CHLORAMPHENICOL EFFLUX PUMP RV0191"/>
    <property type="match status" value="1"/>
</dbReference>
<dbReference type="InterPro" id="IPR050189">
    <property type="entry name" value="MFS_Efflux_Transporters"/>
</dbReference>
<keyword evidence="4 6" id="KW-1133">Transmembrane helix</keyword>
<evidence type="ECO:0000313" key="9">
    <source>
        <dbReference type="EMBL" id="CAE8616889.1"/>
    </source>
</evidence>
<dbReference type="OrthoDB" id="6612291at2759"/>
<evidence type="ECO:0000256" key="6">
    <source>
        <dbReference type="SAM" id="Phobius"/>
    </source>
</evidence>
<feature type="transmembrane region" description="Helical" evidence="6">
    <location>
        <begin position="525"/>
        <end position="547"/>
    </location>
</feature>